<dbReference type="CDD" id="cd09218">
    <property type="entry name" value="TLP-PA"/>
    <property type="match status" value="1"/>
</dbReference>
<gene>
    <name evidence="4" type="ORF">DH2020_038654</name>
</gene>
<evidence type="ECO:0000256" key="1">
    <source>
        <dbReference type="ARBA" id="ARBA00022729"/>
    </source>
</evidence>
<dbReference type="SMART" id="SM00205">
    <property type="entry name" value="THN"/>
    <property type="match status" value="1"/>
</dbReference>
<proteinExistence type="predicted"/>
<protein>
    <recommendedName>
        <fullName evidence="6">Thaumatin-like protein</fullName>
    </recommendedName>
</protein>
<keyword evidence="5" id="KW-1185">Reference proteome</keyword>
<evidence type="ECO:0008006" key="6">
    <source>
        <dbReference type="Google" id="ProtNLM"/>
    </source>
</evidence>
<dbReference type="PRINTS" id="PR00347">
    <property type="entry name" value="THAUMATIN"/>
</dbReference>
<evidence type="ECO:0000256" key="2">
    <source>
        <dbReference type="SAM" id="MobiDB-lite"/>
    </source>
</evidence>
<dbReference type="InterPro" id="IPR017949">
    <property type="entry name" value="Thaumatin_CS"/>
</dbReference>
<dbReference type="InterPro" id="IPR037176">
    <property type="entry name" value="Osmotin/thaumatin-like_sf"/>
</dbReference>
<keyword evidence="1 3" id="KW-0732">Signal</keyword>
<dbReference type="Gene3D" id="2.60.110.10">
    <property type="entry name" value="Thaumatin"/>
    <property type="match status" value="1"/>
</dbReference>
<evidence type="ECO:0000313" key="5">
    <source>
        <dbReference type="Proteomes" id="UP001318860"/>
    </source>
</evidence>
<feature type="compositionally biased region" description="Low complexity" evidence="2">
    <location>
        <begin position="281"/>
        <end position="290"/>
    </location>
</feature>
<feature type="region of interest" description="Disordered" evidence="2">
    <location>
        <begin position="268"/>
        <end position="297"/>
    </location>
</feature>
<comment type="caution">
    <text evidence="4">The sequence shown here is derived from an EMBL/GenBank/DDBJ whole genome shotgun (WGS) entry which is preliminary data.</text>
</comment>
<dbReference type="EMBL" id="JABTTQ020001870">
    <property type="protein sequence ID" value="KAK6127593.1"/>
    <property type="molecule type" value="Genomic_DNA"/>
</dbReference>
<accession>A0ABR0UZ53</accession>
<name>A0ABR0UZ53_REHGL</name>
<reference evidence="4 5" key="1">
    <citation type="journal article" date="2021" name="Comput. Struct. Biotechnol. J.">
        <title>De novo genome assembly of the potent medicinal plant Rehmannia glutinosa using nanopore technology.</title>
        <authorList>
            <person name="Ma L."/>
            <person name="Dong C."/>
            <person name="Song C."/>
            <person name="Wang X."/>
            <person name="Zheng X."/>
            <person name="Niu Y."/>
            <person name="Chen S."/>
            <person name="Feng W."/>
        </authorList>
    </citation>
    <scope>NUCLEOTIDE SEQUENCE [LARGE SCALE GENOMIC DNA]</scope>
    <source>
        <strain evidence="4">DH-2019</strain>
    </source>
</reference>
<feature type="chain" id="PRO_5046852596" description="Thaumatin-like protein" evidence="3">
    <location>
        <begin position="21"/>
        <end position="367"/>
    </location>
</feature>
<dbReference type="PANTHER" id="PTHR31048">
    <property type="entry name" value="OS03G0233200 PROTEIN"/>
    <property type="match status" value="1"/>
</dbReference>
<feature type="compositionally biased region" description="Polar residues" evidence="2">
    <location>
        <begin position="268"/>
        <end position="279"/>
    </location>
</feature>
<dbReference type="PROSITE" id="PS51367">
    <property type="entry name" value="THAUMATIN_2"/>
    <property type="match status" value="1"/>
</dbReference>
<evidence type="ECO:0000313" key="4">
    <source>
        <dbReference type="EMBL" id="KAK6127593.1"/>
    </source>
</evidence>
<dbReference type="Pfam" id="PF00314">
    <property type="entry name" value="Thaumatin"/>
    <property type="match status" value="1"/>
</dbReference>
<feature type="signal peptide" evidence="3">
    <location>
        <begin position="1"/>
        <end position="20"/>
    </location>
</feature>
<dbReference type="PROSITE" id="PS00316">
    <property type="entry name" value="THAUMATIN_1"/>
    <property type="match status" value="1"/>
</dbReference>
<sequence length="367" mass="38907">MASSYTIVFILLLHIFQGKGSEFQVCYPNRLLSSTGSLAPSFILSTALLLDSILLQPLVVIACFFGGSHSGCPKLESTGFELPKGNSRAFQAPTGWSGRFWGRTGCTFDDSGHGSCATGDCGSGQMECNGAGATAATLVEFTLGSGSMDFYDVSLVDGYNLPVMVDVTGGSGQCVSTGCVEDLNQRCPAELRTEDGGACRSACDAFSTPEYCCKGEYGSPATCRPSMYSQMFKSACPKSYSYAYDDATSTFTCTAADYVITFCPSLPSQKSSKSDNGTMDGSGSDSGSESDSGRVRVGSGGDVGRWVMVSRIGNWGLNYNTLFQLHFPNIGIVNCVCTSRCSSSTPAIVIHKCPIRENKSEKKRGYK</sequence>
<organism evidence="4 5">
    <name type="scientific">Rehmannia glutinosa</name>
    <name type="common">Chinese foxglove</name>
    <dbReference type="NCBI Taxonomy" id="99300"/>
    <lineage>
        <taxon>Eukaryota</taxon>
        <taxon>Viridiplantae</taxon>
        <taxon>Streptophyta</taxon>
        <taxon>Embryophyta</taxon>
        <taxon>Tracheophyta</taxon>
        <taxon>Spermatophyta</taxon>
        <taxon>Magnoliopsida</taxon>
        <taxon>eudicotyledons</taxon>
        <taxon>Gunneridae</taxon>
        <taxon>Pentapetalae</taxon>
        <taxon>asterids</taxon>
        <taxon>lamiids</taxon>
        <taxon>Lamiales</taxon>
        <taxon>Orobanchaceae</taxon>
        <taxon>Rehmannieae</taxon>
        <taxon>Rehmannia</taxon>
    </lineage>
</organism>
<evidence type="ECO:0000256" key="3">
    <source>
        <dbReference type="SAM" id="SignalP"/>
    </source>
</evidence>
<dbReference type="SUPFAM" id="SSF49870">
    <property type="entry name" value="Osmotin, thaumatin-like protein"/>
    <property type="match status" value="1"/>
</dbReference>
<dbReference type="Proteomes" id="UP001318860">
    <property type="component" value="Unassembled WGS sequence"/>
</dbReference>
<dbReference type="InterPro" id="IPR001938">
    <property type="entry name" value="Thaumatin"/>
</dbReference>